<dbReference type="SUPFAM" id="SSF82153">
    <property type="entry name" value="FAS1 domain"/>
    <property type="match status" value="1"/>
</dbReference>
<keyword evidence="4" id="KW-1185">Reference proteome</keyword>
<dbReference type="GO" id="GO:0007155">
    <property type="term" value="P:cell adhesion"/>
    <property type="evidence" value="ECO:0007669"/>
    <property type="project" value="TreeGrafter"/>
</dbReference>
<dbReference type="Gene3D" id="2.30.180.10">
    <property type="entry name" value="FAS1 domain"/>
    <property type="match status" value="1"/>
</dbReference>
<feature type="signal peptide" evidence="1">
    <location>
        <begin position="1"/>
        <end position="21"/>
    </location>
</feature>
<dbReference type="Proteomes" id="UP000256373">
    <property type="component" value="Unassembled WGS sequence"/>
</dbReference>
<dbReference type="Pfam" id="PF02469">
    <property type="entry name" value="Fasciclin"/>
    <property type="match status" value="1"/>
</dbReference>
<keyword evidence="1" id="KW-0732">Signal</keyword>
<dbReference type="PANTHER" id="PTHR10900">
    <property type="entry name" value="PERIOSTIN-RELATED"/>
    <property type="match status" value="1"/>
</dbReference>
<dbReference type="EMBL" id="QNUL01000006">
    <property type="protein sequence ID" value="REA62173.1"/>
    <property type="molecule type" value="Genomic_DNA"/>
</dbReference>
<gene>
    <name evidence="3" type="ORF">DSL64_11015</name>
</gene>
<feature type="chain" id="PRO_5017818050" evidence="1">
    <location>
        <begin position="22"/>
        <end position="170"/>
    </location>
</feature>
<dbReference type="AlphaFoldDB" id="A0A3D8YCM9"/>
<feature type="domain" description="FAS1" evidence="2">
    <location>
        <begin position="37"/>
        <end position="167"/>
    </location>
</feature>
<organism evidence="3 4">
    <name type="scientific">Dyadobacter luteus</name>
    <dbReference type="NCBI Taxonomy" id="2259619"/>
    <lineage>
        <taxon>Bacteria</taxon>
        <taxon>Pseudomonadati</taxon>
        <taxon>Bacteroidota</taxon>
        <taxon>Cytophagia</taxon>
        <taxon>Cytophagales</taxon>
        <taxon>Spirosomataceae</taxon>
        <taxon>Dyadobacter</taxon>
    </lineage>
</organism>
<dbReference type="GO" id="GO:0030198">
    <property type="term" value="P:extracellular matrix organization"/>
    <property type="evidence" value="ECO:0007669"/>
    <property type="project" value="TreeGrafter"/>
</dbReference>
<evidence type="ECO:0000256" key="1">
    <source>
        <dbReference type="SAM" id="SignalP"/>
    </source>
</evidence>
<evidence type="ECO:0000313" key="3">
    <source>
        <dbReference type="EMBL" id="REA62173.1"/>
    </source>
</evidence>
<dbReference type="PROSITE" id="PS51257">
    <property type="entry name" value="PROKAR_LIPOPROTEIN"/>
    <property type="match status" value="1"/>
</dbReference>
<evidence type="ECO:0000259" key="2">
    <source>
        <dbReference type="PROSITE" id="PS50213"/>
    </source>
</evidence>
<reference evidence="3 4" key="1">
    <citation type="submission" date="2018-07" db="EMBL/GenBank/DDBJ databases">
        <title>Dyadobacter roseus sp. nov., isolated from rose rhizosphere soil.</title>
        <authorList>
            <person name="Chen L."/>
        </authorList>
    </citation>
    <scope>NUCLEOTIDE SEQUENCE [LARGE SCALE GENOMIC DNA]</scope>
    <source>
        <strain evidence="3 4">RS19</strain>
    </source>
</reference>
<dbReference type="InterPro" id="IPR000782">
    <property type="entry name" value="FAS1_domain"/>
</dbReference>
<evidence type="ECO:0000313" key="4">
    <source>
        <dbReference type="Proteomes" id="UP000256373"/>
    </source>
</evidence>
<dbReference type="RefSeq" id="WP_115830871.1">
    <property type="nucleotide sequence ID" value="NZ_QNUL01000006.1"/>
</dbReference>
<dbReference type="InterPro" id="IPR036378">
    <property type="entry name" value="FAS1_dom_sf"/>
</dbReference>
<dbReference type="PANTHER" id="PTHR10900:SF77">
    <property type="entry name" value="FI19380P1"/>
    <property type="match status" value="1"/>
</dbReference>
<proteinExistence type="predicted"/>
<comment type="caution">
    <text evidence="3">The sequence shown here is derived from an EMBL/GenBank/DDBJ whole genome shotgun (WGS) entry which is preliminary data.</text>
</comment>
<dbReference type="GO" id="GO:0050839">
    <property type="term" value="F:cell adhesion molecule binding"/>
    <property type="evidence" value="ECO:0007669"/>
    <property type="project" value="TreeGrafter"/>
</dbReference>
<sequence>MKKYNFTGRGKALFLFSVLFAAGLASCEENSKDLVKPKTVTDILAENEQFSILNDIVKGTDASDAFRTENFTFFAPNNAAFQAANLTASQVLAWKKDSVMSFLRYHVLAQRHTTSELKTQDYKMLNNQIINLAKGSDSTIVINKNATVIVKNVNTDNGIIQVINRILTKK</sequence>
<protein>
    <submittedName>
        <fullName evidence="3">Fasciclin domain-containing protein</fullName>
    </submittedName>
</protein>
<name>A0A3D8YCM9_9BACT</name>
<dbReference type="SMART" id="SM00554">
    <property type="entry name" value="FAS1"/>
    <property type="match status" value="1"/>
</dbReference>
<dbReference type="InterPro" id="IPR050904">
    <property type="entry name" value="Adhesion/Biosynth-related"/>
</dbReference>
<dbReference type="GO" id="GO:0031012">
    <property type="term" value="C:extracellular matrix"/>
    <property type="evidence" value="ECO:0007669"/>
    <property type="project" value="TreeGrafter"/>
</dbReference>
<dbReference type="PROSITE" id="PS50213">
    <property type="entry name" value="FAS1"/>
    <property type="match status" value="1"/>
</dbReference>
<dbReference type="GO" id="GO:0005615">
    <property type="term" value="C:extracellular space"/>
    <property type="evidence" value="ECO:0007669"/>
    <property type="project" value="TreeGrafter"/>
</dbReference>
<accession>A0A3D8YCM9</accession>
<dbReference type="OrthoDB" id="954504at2"/>